<reference evidence="3" key="1">
    <citation type="submission" date="2020-07" db="EMBL/GenBank/DDBJ databases">
        <title>Acinetobacter junii strain YR7 chromosome and plasmid pNDM-YR7.</title>
        <authorList>
            <person name="Tang B."/>
        </authorList>
    </citation>
    <scope>NUCLEOTIDE SEQUENCE</scope>
    <source>
        <strain evidence="3">YR7</strain>
    </source>
</reference>
<dbReference type="Proteomes" id="UP000679388">
    <property type="component" value="Chromosome"/>
</dbReference>
<dbReference type="EMBL" id="CP059558">
    <property type="protein sequence ID" value="QUY35418.1"/>
    <property type="molecule type" value="Genomic_DNA"/>
</dbReference>
<feature type="transmembrane region" description="Helical" evidence="2">
    <location>
        <begin position="96"/>
        <end position="114"/>
    </location>
</feature>
<name>A0AAX1MDG8_ACIJU</name>
<dbReference type="RefSeq" id="WP_212638350.1">
    <property type="nucleotide sequence ID" value="NZ_CP059558.1"/>
</dbReference>
<dbReference type="GeneID" id="70092646"/>
<gene>
    <name evidence="3" type="ORF">H2677_08980</name>
</gene>
<keyword evidence="1" id="KW-0175">Coiled coil</keyword>
<evidence type="ECO:0000256" key="1">
    <source>
        <dbReference type="SAM" id="Coils"/>
    </source>
</evidence>
<keyword evidence="2" id="KW-0472">Membrane</keyword>
<evidence type="ECO:0000313" key="4">
    <source>
        <dbReference type="Proteomes" id="UP000679388"/>
    </source>
</evidence>
<dbReference type="AlphaFoldDB" id="A0AAX1MDG8"/>
<evidence type="ECO:0000313" key="3">
    <source>
        <dbReference type="EMBL" id="QUY35418.1"/>
    </source>
</evidence>
<sequence>MFEFAIGFAIFVAVMIVLSICNFFSETYQELKEKERYDLEQKKKRDALALKEQRKKTEQELEVQRQKAEQDLELRKQAGLDPIYQEQMRKNKHYKAMIACLIVFIVLIVGYLIVLKSDSRSEADYGTSSIGDEITVPSQEESLIGQENQNLPERFNPVVANKQQVESTPSEIQPVAQLREIVEPTVANPFEGNIDDTNLSSSSQISVYEADAYIGENTTVCGEVSQISQTAKATYINFGGQYPKHKFSAVMWSNNIMPASEDSNICISGLIESYKGIPQIVIRSPENQVSNH</sequence>
<proteinExistence type="predicted"/>
<feature type="transmembrane region" description="Helical" evidence="2">
    <location>
        <begin position="6"/>
        <end position="24"/>
    </location>
</feature>
<keyword evidence="2" id="KW-1133">Transmembrane helix</keyword>
<keyword evidence="2" id="KW-0812">Transmembrane</keyword>
<accession>A0AAX1MDG8</accession>
<protein>
    <submittedName>
        <fullName evidence="3">Uncharacterized protein</fullName>
    </submittedName>
</protein>
<organism evidence="3 4">
    <name type="scientific">Acinetobacter junii</name>
    <dbReference type="NCBI Taxonomy" id="40215"/>
    <lineage>
        <taxon>Bacteria</taxon>
        <taxon>Pseudomonadati</taxon>
        <taxon>Pseudomonadota</taxon>
        <taxon>Gammaproteobacteria</taxon>
        <taxon>Moraxellales</taxon>
        <taxon>Moraxellaceae</taxon>
        <taxon>Acinetobacter</taxon>
    </lineage>
</organism>
<evidence type="ECO:0000256" key="2">
    <source>
        <dbReference type="SAM" id="Phobius"/>
    </source>
</evidence>
<feature type="coiled-coil region" evidence="1">
    <location>
        <begin position="40"/>
        <end position="78"/>
    </location>
</feature>